<evidence type="ECO:0000256" key="2">
    <source>
        <dbReference type="SAM" id="Phobius"/>
    </source>
</evidence>
<keyword evidence="2" id="KW-1133">Transmembrane helix</keyword>
<feature type="region of interest" description="Disordered" evidence="1">
    <location>
        <begin position="252"/>
        <end position="280"/>
    </location>
</feature>
<dbReference type="Proteomes" id="UP000008909">
    <property type="component" value="Unassembled WGS sequence"/>
</dbReference>
<sequence>MGELSLSTGFFERPLPRSLTSKLFFLHTLIRLLAVFALLLRFGYPIFPLPLHYPILLKFVINCQEWLSCWTPVRISLEDKCVSWVVAGAYFGRFSADWFPVVLSEKRYRSIYIHPLLASPKPTTNSKICGDYADGELHCRKNPSRNWSLSLTSQEFSGYGCNCIRLAYIFGTKRSRLRMPKQYNSICQIRQVSPAQDCPGDQAGKLLVTYRHIALWLDVTANENLASSTWTQPVLNAFLLTRLDKGNRSENVQLPLLPTGQSSSALTTTENPGLENTQLSSLPTSLSNEILDNLSVHQLKSDSPPVDRTVKHKEVSGHAVIYRHMNKDPVDEENHNHCCVDQYAKNYEEENSEEADKLFE</sequence>
<protein>
    <submittedName>
        <fullName evidence="3">Uncharacterized protein</fullName>
    </submittedName>
</protein>
<keyword evidence="4" id="KW-1185">Reference proteome</keyword>
<evidence type="ECO:0000313" key="4">
    <source>
        <dbReference type="Proteomes" id="UP000008909"/>
    </source>
</evidence>
<dbReference type="EMBL" id="DF143507">
    <property type="protein sequence ID" value="GAA53482.1"/>
    <property type="molecule type" value="Genomic_DNA"/>
</dbReference>
<organism evidence="3 4">
    <name type="scientific">Clonorchis sinensis</name>
    <name type="common">Chinese liver fluke</name>
    <dbReference type="NCBI Taxonomy" id="79923"/>
    <lineage>
        <taxon>Eukaryota</taxon>
        <taxon>Metazoa</taxon>
        <taxon>Spiralia</taxon>
        <taxon>Lophotrochozoa</taxon>
        <taxon>Platyhelminthes</taxon>
        <taxon>Trematoda</taxon>
        <taxon>Digenea</taxon>
        <taxon>Opisthorchiida</taxon>
        <taxon>Opisthorchiata</taxon>
        <taxon>Opisthorchiidae</taxon>
        <taxon>Clonorchis</taxon>
    </lineage>
</organism>
<name>G7YKK0_CLOSI</name>
<evidence type="ECO:0000256" key="1">
    <source>
        <dbReference type="SAM" id="MobiDB-lite"/>
    </source>
</evidence>
<feature type="compositionally biased region" description="Polar residues" evidence="1">
    <location>
        <begin position="259"/>
        <end position="280"/>
    </location>
</feature>
<accession>G7YKK0</accession>
<feature type="transmembrane region" description="Helical" evidence="2">
    <location>
        <begin position="23"/>
        <end position="44"/>
    </location>
</feature>
<keyword evidence="2" id="KW-0472">Membrane</keyword>
<keyword evidence="2" id="KW-0812">Transmembrane</keyword>
<gene>
    <name evidence="3" type="ORF">CLF_110346</name>
</gene>
<evidence type="ECO:0000313" key="3">
    <source>
        <dbReference type="EMBL" id="GAA53482.1"/>
    </source>
</evidence>
<reference key="2">
    <citation type="submission" date="2011-10" db="EMBL/GenBank/DDBJ databases">
        <title>The genome and transcriptome sequence of Clonorchis sinensis provide insights into the carcinogenic liver fluke.</title>
        <authorList>
            <person name="Wang X."/>
            <person name="Huang Y."/>
            <person name="Chen W."/>
            <person name="Liu H."/>
            <person name="Guo L."/>
            <person name="Chen Y."/>
            <person name="Luo F."/>
            <person name="Zhou W."/>
            <person name="Sun J."/>
            <person name="Mao Q."/>
            <person name="Liang P."/>
            <person name="Zhou C."/>
            <person name="Tian Y."/>
            <person name="Men J."/>
            <person name="Lv X."/>
            <person name="Huang L."/>
            <person name="Zhou J."/>
            <person name="Hu Y."/>
            <person name="Li R."/>
            <person name="Zhang F."/>
            <person name="Lei H."/>
            <person name="Li X."/>
            <person name="Hu X."/>
            <person name="Liang C."/>
            <person name="Xu J."/>
            <person name="Wu Z."/>
            <person name="Yu X."/>
        </authorList>
    </citation>
    <scope>NUCLEOTIDE SEQUENCE</scope>
    <source>
        <strain>Henan</strain>
    </source>
</reference>
<reference evidence="3" key="1">
    <citation type="journal article" date="2011" name="Genome Biol.">
        <title>The draft genome of the carcinogenic human liver fluke Clonorchis sinensis.</title>
        <authorList>
            <person name="Wang X."/>
            <person name="Chen W."/>
            <person name="Huang Y."/>
            <person name="Sun J."/>
            <person name="Men J."/>
            <person name="Liu H."/>
            <person name="Luo F."/>
            <person name="Guo L."/>
            <person name="Lv X."/>
            <person name="Deng C."/>
            <person name="Zhou C."/>
            <person name="Fan Y."/>
            <person name="Li X."/>
            <person name="Huang L."/>
            <person name="Hu Y."/>
            <person name="Liang C."/>
            <person name="Hu X."/>
            <person name="Xu J."/>
            <person name="Yu X."/>
        </authorList>
    </citation>
    <scope>NUCLEOTIDE SEQUENCE [LARGE SCALE GENOMIC DNA]</scope>
    <source>
        <strain evidence="3">Henan</strain>
    </source>
</reference>
<dbReference type="AlphaFoldDB" id="G7YKK0"/>
<proteinExistence type="predicted"/>